<proteinExistence type="predicted"/>
<sequence>MVPFPSLSQGPGIRCPVLYSLLADKSYTLASTPVGDRQSRLHRLLDCSPSPSMHSPITTPPRLRPAQIKTINQLDIDSLAPLLQEQQYIFTSHWIGLILRVVQKAEPDPCQMIHFEVCLACSEEWTQRATSLMLSQNLVLFTFGLISKWRQQRGFQKLYTLNGGISHYLMAEGSAEWVLWKGVEEFRSCYCSNFPQVHQLRLVLPGHKRFQKWHRYHDEVPETEDQMDVPAAQVQEKVFDVDIAEEEENIDQSNDEQSTPTHDNGSGMSVHSSPNQATLLVSIEDINKMIEELSSDDPLFISPEKTTSNSPKAIPKKDP</sequence>
<protein>
    <submittedName>
        <fullName evidence="2">Uncharacterized protein</fullName>
    </submittedName>
</protein>
<accession>A0AAP0B3Y8</accession>
<feature type="region of interest" description="Disordered" evidence="1">
    <location>
        <begin position="247"/>
        <end position="276"/>
    </location>
</feature>
<evidence type="ECO:0000256" key="1">
    <source>
        <dbReference type="SAM" id="MobiDB-lite"/>
    </source>
</evidence>
<gene>
    <name evidence="2" type="ORF">KSP39_PZI018753</name>
</gene>
<organism evidence="2 3">
    <name type="scientific">Platanthera zijinensis</name>
    <dbReference type="NCBI Taxonomy" id="2320716"/>
    <lineage>
        <taxon>Eukaryota</taxon>
        <taxon>Viridiplantae</taxon>
        <taxon>Streptophyta</taxon>
        <taxon>Embryophyta</taxon>
        <taxon>Tracheophyta</taxon>
        <taxon>Spermatophyta</taxon>
        <taxon>Magnoliopsida</taxon>
        <taxon>Liliopsida</taxon>
        <taxon>Asparagales</taxon>
        <taxon>Orchidaceae</taxon>
        <taxon>Orchidoideae</taxon>
        <taxon>Orchideae</taxon>
        <taxon>Orchidinae</taxon>
        <taxon>Platanthera</taxon>
    </lineage>
</organism>
<dbReference type="EMBL" id="JBBWWQ010000016">
    <property type="protein sequence ID" value="KAK8926516.1"/>
    <property type="molecule type" value="Genomic_DNA"/>
</dbReference>
<keyword evidence="3" id="KW-1185">Reference proteome</keyword>
<feature type="compositionally biased region" description="Polar residues" evidence="1">
    <location>
        <begin position="255"/>
        <end position="276"/>
    </location>
</feature>
<comment type="caution">
    <text evidence="2">The sequence shown here is derived from an EMBL/GenBank/DDBJ whole genome shotgun (WGS) entry which is preliminary data.</text>
</comment>
<reference evidence="2 3" key="1">
    <citation type="journal article" date="2022" name="Nat. Plants">
        <title>Genomes of leafy and leafless Platanthera orchids illuminate the evolution of mycoheterotrophy.</title>
        <authorList>
            <person name="Li M.H."/>
            <person name="Liu K.W."/>
            <person name="Li Z."/>
            <person name="Lu H.C."/>
            <person name="Ye Q.L."/>
            <person name="Zhang D."/>
            <person name="Wang J.Y."/>
            <person name="Li Y.F."/>
            <person name="Zhong Z.M."/>
            <person name="Liu X."/>
            <person name="Yu X."/>
            <person name="Liu D.K."/>
            <person name="Tu X.D."/>
            <person name="Liu B."/>
            <person name="Hao Y."/>
            <person name="Liao X.Y."/>
            <person name="Jiang Y.T."/>
            <person name="Sun W.H."/>
            <person name="Chen J."/>
            <person name="Chen Y.Q."/>
            <person name="Ai Y."/>
            <person name="Zhai J.W."/>
            <person name="Wu S.S."/>
            <person name="Zhou Z."/>
            <person name="Hsiao Y.Y."/>
            <person name="Wu W.L."/>
            <person name="Chen Y.Y."/>
            <person name="Lin Y.F."/>
            <person name="Hsu J.L."/>
            <person name="Li C.Y."/>
            <person name="Wang Z.W."/>
            <person name="Zhao X."/>
            <person name="Zhong W.Y."/>
            <person name="Ma X.K."/>
            <person name="Ma L."/>
            <person name="Huang J."/>
            <person name="Chen G.Z."/>
            <person name="Huang M.Z."/>
            <person name="Huang L."/>
            <person name="Peng D.H."/>
            <person name="Luo Y.B."/>
            <person name="Zou S.Q."/>
            <person name="Chen S.P."/>
            <person name="Lan S."/>
            <person name="Tsai W.C."/>
            <person name="Van de Peer Y."/>
            <person name="Liu Z.J."/>
        </authorList>
    </citation>
    <scope>NUCLEOTIDE SEQUENCE [LARGE SCALE GENOMIC DNA]</scope>
    <source>
        <strain evidence="2">Lor287</strain>
    </source>
</reference>
<evidence type="ECO:0000313" key="2">
    <source>
        <dbReference type="EMBL" id="KAK8926516.1"/>
    </source>
</evidence>
<evidence type="ECO:0000313" key="3">
    <source>
        <dbReference type="Proteomes" id="UP001418222"/>
    </source>
</evidence>
<feature type="region of interest" description="Disordered" evidence="1">
    <location>
        <begin position="294"/>
        <end position="319"/>
    </location>
</feature>
<dbReference type="Proteomes" id="UP001418222">
    <property type="component" value="Unassembled WGS sequence"/>
</dbReference>
<name>A0AAP0B3Y8_9ASPA</name>
<dbReference type="AlphaFoldDB" id="A0AAP0B3Y8"/>